<dbReference type="GO" id="GO:0004792">
    <property type="term" value="F:thiosulfate-cyanide sulfurtransferase activity"/>
    <property type="evidence" value="ECO:0007669"/>
    <property type="project" value="TreeGrafter"/>
</dbReference>
<evidence type="ECO:0000259" key="2">
    <source>
        <dbReference type="PROSITE" id="PS50206"/>
    </source>
</evidence>
<comment type="caution">
    <text evidence="3">The sequence shown here is derived from an EMBL/GenBank/DDBJ whole genome shotgun (WGS) entry which is preliminary data.</text>
</comment>
<dbReference type="PROSITE" id="PS50206">
    <property type="entry name" value="RHODANESE_3"/>
    <property type="match status" value="1"/>
</dbReference>
<dbReference type="InterPro" id="IPR001763">
    <property type="entry name" value="Rhodanese-like_dom"/>
</dbReference>
<reference evidence="3 4" key="1">
    <citation type="journal article" date="2018" name="ISME J.">
        <title>Endosymbiont genomes yield clues of tubeworm success.</title>
        <authorList>
            <person name="Li Y."/>
            <person name="Liles M.R."/>
            <person name="Halanych K.M."/>
        </authorList>
    </citation>
    <scope>NUCLEOTIDE SEQUENCE [LARGE SCALE GENOMIC DNA]</scope>
    <source>
        <strain evidence="3">A1464</strain>
    </source>
</reference>
<dbReference type="PANTHER" id="PTHR44086">
    <property type="entry name" value="THIOSULFATE SULFURTRANSFERASE RDL2, MITOCHONDRIAL-RELATED"/>
    <property type="match status" value="1"/>
</dbReference>
<dbReference type="PANTHER" id="PTHR44086:SF10">
    <property type="entry name" value="THIOSULFATE SULFURTRANSFERASE_RHODANESE-LIKE DOMAIN-CONTAINING PROTEIN 3"/>
    <property type="match status" value="1"/>
</dbReference>
<evidence type="ECO:0000313" key="4">
    <source>
        <dbReference type="Proteomes" id="UP000254266"/>
    </source>
</evidence>
<protein>
    <recommendedName>
        <fullName evidence="2">Rhodanese domain-containing protein</fullName>
    </recommendedName>
</protein>
<dbReference type="CDD" id="cd00158">
    <property type="entry name" value="RHOD"/>
    <property type="match status" value="1"/>
</dbReference>
<feature type="signal peptide" evidence="1">
    <location>
        <begin position="1"/>
        <end position="28"/>
    </location>
</feature>
<dbReference type="Proteomes" id="UP000254266">
    <property type="component" value="Unassembled WGS sequence"/>
</dbReference>
<dbReference type="EMBL" id="QFXC01000011">
    <property type="protein sequence ID" value="RDH82504.1"/>
    <property type="molecule type" value="Genomic_DNA"/>
</dbReference>
<proteinExistence type="predicted"/>
<gene>
    <name evidence="3" type="ORF">DIZ80_09465</name>
</gene>
<sequence>MFKYCPDYCFFKKTTLFVLFFITSTVFAGQKPHAPDAIQNVTIVTAEEVIDLILGSPDLIIIDSRKKTEFQKGHIEGAVNILNSILTREGLERLSPDKTRAILFYCNGTRCLRSSDSINKAKSWGYSRLIWFRGGWKEWTEKRLPVIID</sequence>
<dbReference type="InterPro" id="IPR036873">
    <property type="entry name" value="Rhodanese-like_dom_sf"/>
</dbReference>
<dbReference type="SUPFAM" id="SSF52821">
    <property type="entry name" value="Rhodanese/Cell cycle control phosphatase"/>
    <property type="match status" value="1"/>
</dbReference>
<dbReference type="SMART" id="SM00450">
    <property type="entry name" value="RHOD"/>
    <property type="match status" value="1"/>
</dbReference>
<keyword evidence="1" id="KW-0732">Signal</keyword>
<accession>A0A370DDP2</accession>
<dbReference type="Pfam" id="PF00581">
    <property type="entry name" value="Rhodanese"/>
    <property type="match status" value="1"/>
</dbReference>
<name>A0A370DDP2_9GAMM</name>
<organism evidence="3 4">
    <name type="scientific">endosymbiont of Galathealinum brachiosum</name>
    <dbReference type="NCBI Taxonomy" id="2200906"/>
    <lineage>
        <taxon>Bacteria</taxon>
        <taxon>Pseudomonadati</taxon>
        <taxon>Pseudomonadota</taxon>
        <taxon>Gammaproteobacteria</taxon>
        <taxon>sulfur-oxidizing symbionts</taxon>
    </lineage>
</organism>
<keyword evidence="4" id="KW-1185">Reference proteome</keyword>
<evidence type="ECO:0000256" key="1">
    <source>
        <dbReference type="SAM" id="SignalP"/>
    </source>
</evidence>
<dbReference type="Gene3D" id="3.40.250.10">
    <property type="entry name" value="Rhodanese-like domain"/>
    <property type="match status" value="1"/>
</dbReference>
<feature type="chain" id="PRO_5016934647" description="Rhodanese domain-containing protein" evidence="1">
    <location>
        <begin position="29"/>
        <end position="149"/>
    </location>
</feature>
<feature type="domain" description="Rhodanese" evidence="2">
    <location>
        <begin position="55"/>
        <end position="148"/>
    </location>
</feature>
<evidence type="ECO:0000313" key="3">
    <source>
        <dbReference type="EMBL" id="RDH82504.1"/>
    </source>
</evidence>
<dbReference type="AlphaFoldDB" id="A0A370DDP2"/>